<proteinExistence type="predicted"/>
<organism evidence="2 3">
    <name type="scientific">Prevotella communis</name>
    <dbReference type="NCBI Taxonomy" id="2913614"/>
    <lineage>
        <taxon>Bacteria</taxon>
        <taxon>Pseudomonadati</taxon>
        <taxon>Bacteroidota</taxon>
        <taxon>Bacteroidia</taxon>
        <taxon>Bacteroidales</taxon>
        <taxon>Prevotellaceae</taxon>
        <taxon>Prevotella</taxon>
    </lineage>
</organism>
<dbReference type="Proteomes" id="UP000198779">
    <property type="component" value="Unassembled WGS sequence"/>
</dbReference>
<name>A0A1G7VUG5_9BACT</name>
<protein>
    <submittedName>
        <fullName evidence="2">Uncharacterized protein</fullName>
    </submittedName>
</protein>
<gene>
    <name evidence="2" type="ORF">SAMN04487901_106143</name>
</gene>
<evidence type="ECO:0000313" key="2">
    <source>
        <dbReference type="EMBL" id="SDG63465.1"/>
    </source>
</evidence>
<feature type="compositionally biased region" description="Gly residues" evidence="1">
    <location>
        <begin position="190"/>
        <end position="211"/>
    </location>
</feature>
<feature type="region of interest" description="Disordered" evidence="1">
    <location>
        <begin position="175"/>
        <end position="211"/>
    </location>
</feature>
<accession>A0A1G7VUG5</accession>
<dbReference type="RefSeq" id="WP_091816799.1">
    <property type="nucleotide sequence ID" value="NZ_FNCQ01000006.1"/>
</dbReference>
<keyword evidence="3" id="KW-1185">Reference proteome</keyword>
<evidence type="ECO:0000313" key="3">
    <source>
        <dbReference type="Proteomes" id="UP000198779"/>
    </source>
</evidence>
<dbReference type="AlphaFoldDB" id="A0A1G7VUG5"/>
<evidence type="ECO:0000256" key="1">
    <source>
        <dbReference type="SAM" id="MobiDB-lite"/>
    </source>
</evidence>
<dbReference type="EMBL" id="FNCQ01000006">
    <property type="protein sequence ID" value="SDG63465.1"/>
    <property type="molecule type" value="Genomic_DNA"/>
</dbReference>
<sequence length="211" mass="22538">MAQIKQVGIGRRSTGTIDGITYYVRGGVTYARSTPTMPASVYNNPDAKLRQAIFKMIQMHLKYHLRTIKQTFTPKGNGSPTNRYYSVNCRALTTALTPLAERFTAGEEVTITDVEQAISDYAAEHPTSIRIASKSGYGDVYLTGPWPETITLNALTGDSTVIIFVNEHGQTTTINADGSVTVKDPSSQESGGGSENQNGGNSGSGSGPVNP</sequence>
<reference evidence="3" key="1">
    <citation type="submission" date="2016-10" db="EMBL/GenBank/DDBJ databases">
        <authorList>
            <person name="Varghese N."/>
            <person name="Submissions S."/>
        </authorList>
    </citation>
    <scope>NUCLEOTIDE SEQUENCE [LARGE SCALE GENOMIC DNA]</scope>
    <source>
        <strain evidence="3">BP1-148</strain>
    </source>
</reference>